<evidence type="ECO:0008006" key="10">
    <source>
        <dbReference type="Google" id="ProtNLM"/>
    </source>
</evidence>
<reference evidence="8 9" key="1">
    <citation type="submission" date="2014-02" db="EMBL/GenBank/DDBJ databases">
        <title>The genome sequence of Colletotrichum fioriniae PJ7.</title>
        <authorList>
            <person name="Baroncelli R."/>
            <person name="Thon M.R."/>
        </authorList>
    </citation>
    <scope>NUCLEOTIDE SEQUENCE [LARGE SCALE GENOMIC DNA]</scope>
    <source>
        <strain evidence="8 9">PJ7</strain>
    </source>
</reference>
<evidence type="ECO:0000256" key="2">
    <source>
        <dbReference type="ARBA" id="ARBA00010617"/>
    </source>
</evidence>
<evidence type="ECO:0000256" key="3">
    <source>
        <dbReference type="ARBA" id="ARBA00022617"/>
    </source>
</evidence>
<evidence type="ECO:0000256" key="5">
    <source>
        <dbReference type="ARBA" id="ARBA00023004"/>
    </source>
</evidence>
<dbReference type="GO" id="GO:0005506">
    <property type="term" value="F:iron ion binding"/>
    <property type="evidence" value="ECO:0007669"/>
    <property type="project" value="InterPro"/>
</dbReference>
<evidence type="ECO:0000256" key="1">
    <source>
        <dbReference type="ARBA" id="ARBA00001971"/>
    </source>
</evidence>
<dbReference type="PRINTS" id="PR00385">
    <property type="entry name" value="P450"/>
</dbReference>
<dbReference type="GO" id="GO:0004497">
    <property type="term" value="F:monooxygenase activity"/>
    <property type="evidence" value="ECO:0007669"/>
    <property type="project" value="UniProtKB-KW"/>
</dbReference>
<keyword evidence="9" id="KW-1185">Reference proteome</keyword>
<accession>A0A010S0H6</accession>
<name>A0A010S0H6_9PEZI</name>
<dbReference type="Gene3D" id="1.10.630.10">
    <property type="entry name" value="Cytochrome P450"/>
    <property type="match status" value="1"/>
</dbReference>
<dbReference type="PROSITE" id="PS00086">
    <property type="entry name" value="CYTOCHROME_P450"/>
    <property type="match status" value="1"/>
</dbReference>
<dbReference type="SUPFAM" id="SSF48264">
    <property type="entry name" value="Cytochrome P450"/>
    <property type="match status" value="1"/>
</dbReference>
<dbReference type="PRINTS" id="PR00463">
    <property type="entry name" value="EP450I"/>
</dbReference>
<dbReference type="PANTHER" id="PTHR24305">
    <property type="entry name" value="CYTOCHROME P450"/>
    <property type="match status" value="1"/>
</dbReference>
<evidence type="ECO:0000313" key="8">
    <source>
        <dbReference type="EMBL" id="EXF86376.1"/>
    </source>
</evidence>
<dbReference type="InterPro" id="IPR002401">
    <property type="entry name" value="Cyt_P450_E_grp-I"/>
</dbReference>
<dbReference type="CDD" id="cd11060">
    <property type="entry name" value="CYP57A1-like"/>
    <property type="match status" value="1"/>
</dbReference>
<keyword evidence="4 6" id="KW-0479">Metal-binding</keyword>
<dbReference type="eggNOG" id="KOG0157">
    <property type="taxonomic scope" value="Eukaryota"/>
</dbReference>
<gene>
    <name evidence="8" type="ORF">CFIO01_00073</name>
</gene>
<evidence type="ECO:0000256" key="7">
    <source>
        <dbReference type="RuleBase" id="RU000461"/>
    </source>
</evidence>
<dbReference type="InterPro" id="IPR001128">
    <property type="entry name" value="Cyt_P450"/>
</dbReference>
<dbReference type="PANTHER" id="PTHR24305:SF232">
    <property type="entry name" value="P450, PUTATIVE (EUROFUNG)-RELATED"/>
    <property type="match status" value="1"/>
</dbReference>
<keyword evidence="7" id="KW-0503">Monooxygenase</keyword>
<dbReference type="InterPro" id="IPR017972">
    <property type="entry name" value="Cyt_P450_CS"/>
</dbReference>
<feature type="binding site" description="axial binding residue" evidence="6">
    <location>
        <position position="333"/>
    </location>
    <ligand>
        <name>heme</name>
        <dbReference type="ChEBI" id="CHEBI:30413"/>
    </ligand>
    <ligandPart>
        <name>Fe</name>
        <dbReference type="ChEBI" id="CHEBI:18248"/>
    </ligandPart>
</feature>
<dbReference type="STRING" id="1445577.A0A010S0H6"/>
<proteinExistence type="inferred from homology"/>
<sequence length="397" mass="44853">MDEQHHSAIKRPISSTYAMSNVVALEKGVDEIIKVLLDRLDKFATAQEVCDIGTWMQYYAFDAIGKITFGRPLGFLSEARDVDGIMGSLLRAQDYVAVIGQIPWLDYLFLKNPLKMLFGCGTGAIASFAIKSLKERLSKGPSNVENTADDFLRRFLAAKQNHPAIVTDRQVFQYTLSNVTAGSDTTAIALRSILYFLLRNPHCMTLLQNELFLAREKGALSLPVNWKESQQLLYLSAVVKEAFRLHPPVGLLLERVVPDRGLQLPDGPFLSSGTIVGANAWVVHRHPVFGENLESFDPERWLQRFNESEDDFKTRRSLMISASLTFGAGPRTCIGKNISLLEVYKTIPTLLLTYEFELDNDSRIWETWNSFFVRQSKFMVKLRKIREQDNALGQPVV</sequence>
<comment type="cofactor">
    <cofactor evidence="1 6">
        <name>heme</name>
        <dbReference type="ChEBI" id="CHEBI:30413"/>
    </cofactor>
</comment>
<dbReference type="HOGENOM" id="CLU_001570_14_0_1"/>
<evidence type="ECO:0000256" key="4">
    <source>
        <dbReference type="ARBA" id="ARBA00022723"/>
    </source>
</evidence>
<evidence type="ECO:0000256" key="6">
    <source>
        <dbReference type="PIRSR" id="PIRSR602401-1"/>
    </source>
</evidence>
<dbReference type="InterPro" id="IPR050121">
    <property type="entry name" value="Cytochrome_P450_monoxygenase"/>
</dbReference>
<dbReference type="AlphaFoldDB" id="A0A010S0H6"/>
<comment type="similarity">
    <text evidence="2 7">Belongs to the cytochrome P450 family.</text>
</comment>
<evidence type="ECO:0000313" key="9">
    <source>
        <dbReference type="Proteomes" id="UP000020467"/>
    </source>
</evidence>
<dbReference type="GO" id="GO:0020037">
    <property type="term" value="F:heme binding"/>
    <property type="evidence" value="ECO:0007669"/>
    <property type="project" value="InterPro"/>
</dbReference>
<dbReference type="OrthoDB" id="3934656at2759"/>
<dbReference type="GO" id="GO:0016705">
    <property type="term" value="F:oxidoreductase activity, acting on paired donors, with incorporation or reduction of molecular oxygen"/>
    <property type="evidence" value="ECO:0007669"/>
    <property type="project" value="InterPro"/>
</dbReference>
<dbReference type="EMBL" id="JARH01000012">
    <property type="protein sequence ID" value="EXF86376.1"/>
    <property type="molecule type" value="Genomic_DNA"/>
</dbReference>
<dbReference type="KEGG" id="cfj:CFIO01_00073"/>
<dbReference type="Pfam" id="PF00067">
    <property type="entry name" value="p450"/>
    <property type="match status" value="1"/>
</dbReference>
<dbReference type="Proteomes" id="UP000020467">
    <property type="component" value="Unassembled WGS sequence"/>
</dbReference>
<keyword evidence="5 6" id="KW-0408">Iron</keyword>
<organism evidence="8 9">
    <name type="scientific">Colletotrichum fioriniae PJ7</name>
    <dbReference type="NCBI Taxonomy" id="1445577"/>
    <lineage>
        <taxon>Eukaryota</taxon>
        <taxon>Fungi</taxon>
        <taxon>Dikarya</taxon>
        <taxon>Ascomycota</taxon>
        <taxon>Pezizomycotina</taxon>
        <taxon>Sordariomycetes</taxon>
        <taxon>Hypocreomycetidae</taxon>
        <taxon>Glomerellales</taxon>
        <taxon>Glomerellaceae</taxon>
        <taxon>Colletotrichum</taxon>
        <taxon>Colletotrichum acutatum species complex</taxon>
    </lineage>
</organism>
<keyword evidence="3 6" id="KW-0349">Heme</keyword>
<keyword evidence="7" id="KW-0560">Oxidoreductase</keyword>
<comment type="caution">
    <text evidence="8">The sequence shown here is derived from an EMBL/GenBank/DDBJ whole genome shotgun (WGS) entry which is preliminary data.</text>
</comment>
<protein>
    <recommendedName>
        <fullName evidence="10">Pisatin demethylase</fullName>
    </recommendedName>
</protein>
<dbReference type="InterPro" id="IPR036396">
    <property type="entry name" value="Cyt_P450_sf"/>
</dbReference>